<reference evidence="2" key="1">
    <citation type="submission" date="2023-03" db="EMBL/GenBank/DDBJ databases">
        <title>Andean soil-derived lignocellulolytic bacterial consortium as a source of novel taxa and putative plastic-active enzymes.</title>
        <authorList>
            <person name="Diaz-Garcia L."/>
            <person name="Chuvochina M."/>
            <person name="Feuerriegel G."/>
            <person name="Bunk B."/>
            <person name="Sproer C."/>
            <person name="Streit W.R."/>
            <person name="Rodriguez L.M."/>
            <person name="Overmann J."/>
            <person name="Jimenez D.J."/>
        </authorList>
    </citation>
    <scope>NUCLEOTIDE SEQUENCE</scope>
    <source>
        <strain evidence="2">MAG 3858</strain>
    </source>
</reference>
<dbReference type="EMBL" id="CP119313">
    <property type="protein sequence ID" value="WEK19533.1"/>
    <property type="molecule type" value="Genomic_DNA"/>
</dbReference>
<feature type="chain" id="PRO_5042608745" evidence="1">
    <location>
        <begin position="19"/>
        <end position="122"/>
    </location>
</feature>
<protein>
    <submittedName>
        <fullName evidence="2">Uncharacterized protein</fullName>
    </submittedName>
</protein>
<feature type="signal peptide" evidence="1">
    <location>
        <begin position="1"/>
        <end position="18"/>
    </location>
</feature>
<organism evidence="2 3">
    <name type="scientific">Candidatus Pedobacter colombiensis</name>
    <dbReference type="NCBI Taxonomy" id="3121371"/>
    <lineage>
        <taxon>Bacteria</taxon>
        <taxon>Pseudomonadati</taxon>
        <taxon>Bacteroidota</taxon>
        <taxon>Sphingobacteriia</taxon>
        <taxon>Sphingobacteriales</taxon>
        <taxon>Sphingobacteriaceae</taxon>
        <taxon>Pedobacter</taxon>
    </lineage>
</organism>
<proteinExistence type="predicted"/>
<evidence type="ECO:0000313" key="2">
    <source>
        <dbReference type="EMBL" id="WEK19533.1"/>
    </source>
</evidence>
<evidence type="ECO:0000313" key="3">
    <source>
        <dbReference type="Proteomes" id="UP001214530"/>
    </source>
</evidence>
<gene>
    <name evidence="2" type="ORF">P0Y49_22435</name>
</gene>
<keyword evidence="1" id="KW-0732">Signal</keyword>
<dbReference type="Proteomes" id="UP001214530">
    <property type="component" value="Chromosome"/>
</dbReference>
<name>A0AAJ6B8V3_9SPHI</name>
<accession>A0AAJ6B8V3</accession>
<dbReference type="AlphaFoldDB" id="A0AAJ6B8V3"/>
<evidence type="ECO:0000256" key="1">
    <source>
        <dbReference type="SAM" id="SignalP"/>
    </source>
</evidence>
<sequence length="122" mass="13521">MKTNFKILSLLVILTASAFMFGFKPDVHTKLKTEVSKTLVDESITVYSSAITGANDVQIRFYRTGPEAGQGEVTITYSVRFNDGNPQTFTKVMANGETESIDHVQGPNPTGWAEVTDYSWTY</sequence>